<dbReference type="RefSeq" id="WP_148701325.1">
    <property type="nucleotide sequence ID" value="NZ_CP007174.1"/>
</dbReference>
<dbReference type="eggNOG" id="arCOG10597">
    <property type="taxonomic scope" value="Archaea"/>
</dbReference>
<feature type="transmembrane region" description="Helical" evidence="1">
    <location>
        <begin position="158"/>
        <end position="181"/>
    </location>
</feature>
<feature type="transmembrane region" description="Helical" evidence="1">
    <location>
        <begin position="190"/>
        <end position="209"/>
    </location>
</feature>
<gene>
    <name evidence="2" type="ORF">NTE_02775</name>
</gene>
<dbReference type="STRING" id="1459636.NTE_02775"/>
<dbReference type="InterPro" id="IPR049886">
    <property type="entry name" value="CFI_box_CTERM_dom"/>
</dbReference>
<keyword evidence="1" id="KW-1133">Transmembrane helix</keyword>
<feature type="transmembrane region" description="Helical" evidence="1">
    <location>
        <begin position="215"/>
        <end position="240"/>
    </location>
</feature>
<reference evidence="2 3" key="1">
    <citation type="journal article" date="2014" name="PLoS ONE">
        <title>Genome Sequence of Candidatus Nitrososphaera evergladensis from Group I.1b Enriched from Everglades Soil Reveals Novel Genomic Features of the Ammonia-Oxidizing Archaea.</title>
        <authorList>
            <person name="Zhalnina K.V."/>
            <person name="Dias R."/>
            <person name="Leonard M.T."/>
            <person name="Dorr de Quadros P."/>
            <person name="Camargo F.A."/>
            <person name="Drew J.C."/>
            <person name="Farmerie W.G."/>
            <person name="Daroub S.H."/>
            <person name="Triplett E.W."/>
        </authorList>
    </citation>
    <scope>NUCLEOTIDE SEQUENCE [LARGE SCALE GENOMIC DNA]</scope>
    <source>
        <strain evidence="2 3">SR1</strain>
    </source>
</reference>
<keyword evidence="1" id="KW-0472">Membrane</keyword>
<dbReference type="AlphaFoldDB" id="A0A075MTB9"/>
<dbReference type="OrthoDB" id="12184at2157"/>
<protein>
    <submittedName>
        <fullName evidence="2">Uncharacterized protein</fullName>
    </submittedName>
</protein>
<sequence>MRKTAFYGVALATFVAVSLALLLLLPTLPAMAEEGDSLGFGDNVSAQVKRANNQTGTVQPARQPSGCLIATAAFGSELTPQVQFLRGFRDNHILSTAAGSSFMNVFNGWYYSFSPSVADYERANPWAQATIKTAIYPLLGILQVAEKGYGMSAGEGGAVVAGFAASALIGAVYLSPAAVALRNRAPGKKLLMALGISAIASLAAVAAGVAAGNAIVLMASTALFVLSSIGVGLFAVMTLAKKIEEKQQHRR</sequence>
<proteinExistence type="predicted"/>
<name>A0A075MTB9_9ARCH</name>
<keyword evidence="1" id="KW-0812">Transmembrane</keyword>
<dbReference type="EMBL" id="CP007174">
    <property type="protein sequence ID" value="AIF84816.1"/>
    <property type="molecule type" value="Genomic_DNA"/>
</dbReference>
<dbReference type="GeneID" id="41598464"/>
<evidence type="ECO:0000313" key="2">
    <source>
        <dbReference type="EMBL" id="AIF84816.1"/>
    </source>
</evidence>
<dbReference type="Proteomes" id="UP000028194">
    <property type="component" value="Chromosome"/>
</dbReference>
<accession>A0A075MTB9</accession>
<dbReference type="HOGENOM" id="CLU_1105172_0_0_2"/>
<organism evidence="2 3">
    <name type="scientific">Candidatus Nitrososphaera evergladensis SR1</name>
    <dbReference type="NCBI Taxonomy" id="1459636"/>
    <lineage>
        <taxon>Archaea</taxon>
        <taxon>Nitrososphaerota</taxon>
        <taxon>Nitrososphaeria</taxon>
        <taxon>Nitrososphaerales</taxon>
        <taxon>Nitrososphaeraceae</taxon>
        <taxon>Nitrososphaera</taxon>
    </lineage>
</organism>
<evidence type="ECO:0000313" key="3">
    <source>
        <dbReference type="Proteomes" id="UP000028194"/>
    </source>
</evidence>
<keyword evidence="3" id="KW-1185">Reference proteome</keyword>
<dbReference type="KEGG" id="nev:NTE_02775"/>
<evidence type="ECO:0000256" key="1">
    <source>
        <dbReference type="SAM" id="Phobius"/>
    </source>
</evidence>
<dbReference type="NCBIfam" id="NF041770">
    <property type="entry name" value="CFI_box_CTERM"/>
    <property type="match status" value="1"/>
</dbReference>